<name>A0A7M7QPT6_NASVI</name>
<dbReference type="GeneID" id="100678528"/>
<reference evidence="2" key="1">
    <citation type="submission" date="2021-01" db="UniProtKB">
        <authorList>
            <consortium name="EnsemblMetazoa"/>
        </authorList>
    </citation>
    <scope>IDENTIFICATION</scope>
</reference>
<feature type="region of interest" description="Disordered" evidence="1">
    <location>
        <begin position="1"/>
        <end position="24"/>
    </location>
</feature>
<dbReference type="PANTHER" id="PTHR33053">
    <property type="entry name" value="PROTEIN, PUTATIVE-RELATED"/>
    <property type="match status" value="1"/>
</dbReference>
<sequence>MSWGCHNDGTSGQHAPDQKLVKAPRTTISGPDTVKLQAPEQVYNAVNIRPWFEYMARFSSDESNSDETDSSGEYSDKEELNESVFMSDLKKWFYNYNIPYSHLDALLKTLKPYHSELPVSSKTFLKTQGSTKRYKIQRFIPDDMTNDPQFHQETLELQFSVDGLPLFRSSNNEFCPLLGKVHSDKVLYEPFVISVHCGKGKPTCVNTYFKQFIEELNTLLKDGGLIKIDNELQSLLYVPALTNAVGIGNDDHEVADPKSPSTSLLSQNPAENSFEDIIETAVEQNQQQSSKNDTHGLDLASFKAEITKHFDETLKRVKDSLKSYIKEKNGSLEAKIISIQYDVSQIKTFVQENRPFKDSKNVLSIDKISEIYGHTFPILEYEEFKIFDKKIVEDPYDSFKIYFGCNINTSEEHILVKVITPIFKTFFARDLIIQFTAQKKTKNKSKNNILKDTNFYKCFADVMNHAYNRDITVLQSNKVLTLLGAMINNAYDWEGYRAKRIRASVSESDSDDNVVS</sequence>
<dbReference type="Proteomes" id="UP000002358">
    <property type="component" value="Chromosome 1"/>
</dbReference>
<evidence type="ECO:0000313" key="2">
    <source>
        <dbReference type="EnsemblMetazoa" id="XP_032452126"/>
    </source>
</evidence>
<accession>A0A7M7QPT6</accession>
<dbReference type="RefSeq" id="XP_032452126.1">
    <property type="nucleotide sequence ID" value="XM_032596235.1"/>
</dbReference>
<keyword evidence="3" id="KW-1185">Reference proteome</keyword>
<organism evidence="2 3">
    <name type="scientific">Nasonia vitripennis</name>
    <name type="common">Parasitic wasp</name>
    <dbReference type="NCBI Taxonomy" id="7425"/>
    <lineage>
        <taxon>Eukaryota</taxon>
        <taxon>Metazoa</taxon>
        <taxon>Ecdysozoa</taxon>
        <taxon>Arthropoda</taxon>
        <taxon>Hexapoda</taxon>
        <taxon>Insecta</taxon>
        <taxon>Pterygota</taxon>
        <taxon>Neoptera</taxon>
        <taxon>Endopterygota</taxon>
        <taxon>Hymenoptera</taxon>
        <taxon>Apocrita</taxon>
        <taxon>Proctotrupomorpha</taxon>
        <taxon>Chalcidoidea</taxon>
        <taxon>Pteromalidae</taxon>
        <taxon>Pteromalinae</taxon>
        <taxon>Nasonia</taxon>
    </lineage>
</organism>
<proteinExistence type="predicted"/>
<dbReference type="AlphaFoldDB" id="A0A7M7QPT6"/>
<dbReference type="OrthoDB" id="10028922at2759"/>
<evidence type="ECO:0000313" key="3">
    <source>
        <dbReference type="Proteomes" id="UP000002358"/>
    </source>
</evidence>
<dbReference type="InParanoid" id="A0A7M7QPT6"/>
<evidence type="ECO:0000256" key="1">
    <source>
        <dbReference type="SAM" id="MobiDB-lite"/>
    </source>
</evidence>
<protein>
    <submittedName>
        <fullName evidence="2">Uncharacterized protein</fullName>
    </submittedName>
</protein>
<dbReference type="KEGG" id="nvi:100678528"/>
<dbReference type="EnsemblMetazoa" id="XM_032596235">
    <property type="protein sequence ID" value="XP_032452126"/>
    <property type="gene ID" value="LOC100678528"/>
</dbReference>